<name>G0JLN8_9PROT</name>
<evidence type="ECO:0000313" key="3">
    <source>
        <dbReference type="Proteomes" id="UP000009220"/>
    </source>
</evidence>
<gene>
    <name evidence="2" type="ORF">Acife_1966</name>
</gene>
<proteinExistence type="predicted"/>
<dbReference type="AlphaFoldDB" id="G0JLN8"/>
<dbReference type="InterPro" id="IPR012902">
    <property type="entry name" value="N_methyl_site"/>
</dbReference>
<dbReference type="EMBL" id="CP002985">
    <property type="protein sequence ID" value="AEM48087.1"/>
    <property type="molecule type" value="Genomic_DNA"/>
</dbReference>
<evidence type="ECO:0000256" key="1">
    <source>
        <dbReference type="SAM" id="Phobius"/>
    </source>
</evidence>
<protein>
    <submittedName>
        <fullName evidence="2">Uncharacterized protein</fullName>
    </submittedName>
</protein>
<dbReference type="RefSeq" id="WP_014029340.1">
    <property type="nucleotide sequence ID" value="NC_015942.1"/>
</dbReference>
<dbReference type="Proteomes" id="UP000009220">
    <property type="component" value="Chromosome"/>
</dbReference>
<feature type="transmembrane region" description="Helical" evidence="1">
    <location>
        <begin position="21"/>
        <end position="43"/>
    </location>
</feature>
<evidence type="ECO:0000313" key="2">
    <source>
        <dbReference type="EMBL" id="AEM48087.1"/>
    </source>
</evidence>
<keyword evidence="1" id="KW-0812">Transmembrane</keyword>
<reference evidence="2 3" key="1">
    <citation type="journal article" date="2011" name="J. Bacteriol.">
        <title>Draft genome of the psychrotolerant acidophile Acidithiobacillus ferrivorans SS3.</title>
        <authorList>
            <person name="Liljeqvist M."/>
            <person name="Valdes J."/>
            <person name="Holmes D.S."/>
            <person name="Dopson M."/>
        </authorList>
    </citation>
    <scope>NUCLEOTIDE SEQUENCE [LARGE SCALE GENOMIC DNA]</scope>
    <source>
        <strain evidence="2 3">SS3</strain>
    </source>
</reference>
<keyword evidence="1" id="KW-0472">Membrane</keyword>
<accession>G0JLN8</accession>
<sequence length="243" mass="24845">MKGTVTRSAENREQGISLIEILIGILLTLLVGVALFSLMQSYYRAQNISRQLSLRTADIAIMKEALEHTVVLSGYCGASTAALNSVAGQEVGVQIPGLLSLNVNSNALSTTIASLNTFLSGCSGSNPPQVTPQAISVAWTKLDPQTGLPVSCTGTLAAATSGVLWTIASSSSLCSPGVAFYPVGTGWSFRQAPTTTPTPNAPQCMGYVGNGPVSAIVATKSSMGAVVAGTSSPPEVTVCLPNP</sequence>
<organism evidence="2 3">
    <name type="scientific">Acidithiobacillus ferrivorans SS3</name>
    <dbReference type="NCBI Taxonomy" id="743299"/>
    <lineage>
        <taxon>Bacteria</taxon>
        <taxon>Pseudomonadati</taxon>
        <taxon>Pseudomonadota</taxon>
        <taxon>Acidithiobacillia</taxon>
        <taxon>Acidithiobacillales</taxon>
        <taxon>Acidithiobacillaceae</taxon>
        <taxon>Acidithiobacillus</taxon>
    </lineage>
</organism>
<dbReference type="PROSITE" id="PS00409">
    <property type="entry name" value="PROKAR_NTER_METHYL"/>
    <property type="match status" value="1"/>
</dbReference>
<dbReference type="KEGG" id="afi:Acife_1966"/>
<dbReference type="STRING" id="743299.Acife_1966"/>
<dbReference type="HOGENOM" id="CLU_1140650_0_0_6"/>
<keyword evidence="1" id="KW-1133">Transmembrane helix</keyword>